<keyword evidence="2" id="KW-1185">Reference proteome</keyword>
<dbReference type="EMBL" id="MU864446">
    <property type="protein sequence ID" value="KAK4185545.1"/>
    <property type="molecule type" value="Genomic_DNA"/>
</dbReference>
<comment type="caution">
    <text evidence="1">The sequence shown here is derived from an EMBL/GenBank/DDBJ whole genome shotgun (WGS) entry which is preliminary data.</text>
</comment>
<reference evidence="1" key="2">
    <citation type="submission" date="2023-05" db="EMBL/GenBank/DDBJ databases">
        <authorList>
            <consortium name="Lawrence Berkeley National Laboratory"/>
            <person name="Steindorff A."/>
            <person name="Hensen N."/>
            <person name="Bonometti L."/>
            <person name="Westerberg I."/>
            <person name="Brannstrom I.O."/>
            <person name="Guillou S."/>
            <person name="Cros-Aarteil S."/>
            <person name="Calhoun S."/>
            <person name="Haridas S."/>
            <person name="Kuo A."/>
            <person name="Mondo S."/>
            <person name="Pangilinan J."/>
            <person name="Riley R."/>
            <person name="Labutti K."/>
            <person name="Andreopoulos B."/>
            <person name="Lipzen A."/>
            <person name="Chen C."/>
            <person name="Yanf M."/>
            <person name="Daum C."/>
            <person name="Ng V."/>
            <person name="Clum A."/>
            <person name="Ohm R."/>
            <person name="Martin F."/>
            <person name="Silar P."/>
            <person name="Natvig D."/>
            <person name="Lalanne C."/>
            <person name="Gautier V."/>
            <person name="Ament-Velasquez S.L."/>
            <person name="Kruys A."/>
            <person name="Hutchinson M.I."/>
            <person name="Powell A.J."/>
            <person name="Barry K."/>
            <person name="Miller A.N."/>
            <person name="Grigoriev I.V."/>
            <person name="Debuchy R."/>
            <person name="Gladieux P."/>
            <person name="Thoren M.H."/>
            <person name="Johannesson H."/>
        </authorList>
    </citation>
    <scope>NUCLEOTIDE SEQUENCE</scope>
    <source>
        <strain evidence="1">PSN309</strain>
    </source>
</reference>
<sequence>MDTTKYTMRSTCGVADGQCMTPISGALRTLATLRVPLFKLARSPQPMSRTIHHFCDSKAPTSPSPPLLPLTTPHHASQANARSCFGQGCAHSWKRAADRAAQTKEEKSPGMYTTPARQKVLLDHRAPAAPLAEGELNSSLPPASRRRFGISNYWSRPRRRPRIHYELSVLPYQSGICDVFPANGSRQRVELNNNSTINTVYAKAYMFWDSASFGQLSPFSPCSPSAPPSGDLVPALPDHVGPSSRREVISRFKNSTEEDHKPYLLSWNSFIEAVCCNPPCAIQEDDHPLRRTSFLSSNSLRVGQTSPDQEKHLPLHQPFTPYGQAEEIYLKHDVIVPPQSRLKTSHLAKTMESVHGQGFTFLWHTVHSPPVLSWITAAGHCIRNFEGHLKSPMSFYGIYLTTELVVVWRSSKLAKLPSHHKEVNMGLSTVTWMAWTTIFAFCPFVISPYAPHHLPTL</sequence>
<proteinExistence type="predicted"/>
<gene>
    <name evidence="1" type="ORF">QBC35DRAFT_534065</name>
</gene>
<dbReference type="Proteomes" id="UP001302126">
    <property type="component" value="Unassembled WGS sequence"/>
</dbReference>
<evidence type="ECO:0000313" key="1">
    <source>
        <dbReference type="EMBL" id="KAK4185545.1"/>
    </source>
</evidence>
<organism evidence="1 2">
    <name type="scientific">Podospora australis</name>
    <dbReference type="NCBI Taxonomy" id="1536484"/>
    <lineage>
        <taxon>Eukaryota</taxon>
        <taxon>Fungi</taxon>
        <taxon>Dikarya</taxon>
        <taxon>Ascomycota</taxon>
        <taxon>Pezizomycotina</taxon>
        <taxon>Sordariomycetes</taxon>
        <taxon>Sordariomycetidae</taxon>
        <taxon>Sordariales</taxon>
        <taxon>Podosporaceae</taxon>
        <taxon>Podospora</taxon>
    </lineage>
</organism>
<accession>A0AAN7AH46</accession>
<dbReference type="AlphaFoldDB" id="A0AAN7AH46"/>
<protein>
    <submittedName>
        <fullName evidence="1">Uncharacterized protein</fullName>
    </submittedName>
</protein>
<name>A0AAN7AH46_9PEZI</name>
<evidence type="ECO:0000313" key="2">
    <source>
        <dbReference type="Proteomes" id="UP001302126"/>
    </source>
</evidence>
<reference evidence="1" key="1">
    <citation type="journal article" date="2023" name="Mol. Phylogenet. Evol.">
        <title>Genome-scale phylogeny and comparative genomics of the fungal order Sordariales.</title>
        <authorList>
            <person name="Hensen N."/>
            <person name="Bonometti L."/>
            <person name="Westerberg I."/>
            <person name="Brannstrom I.O."/>
            <person name="Guillou S."/>
            <person name="Cros-Aarteil S."/>
            <person name="Calhoun S."/>
            <person name="Haridas S."/>
            <person name="Kuo A."/>
            <person name="Mondo S."/>
            <person name="Pangilinan J."/>
            <person name="Riley R."/>
            <person name="LaButti K."/>
            <person name="Andreopoulos B."/>
            <person name="Lipzen A."/>
            <person name="Chen C."/>
            <person name="Yan M."/>
            <person name="Daum C."/>
            <person name="Ng V."/>
            <person name="Clum A."/>
            <person name="Steindorff A."/>
            <person name="Ohm R.A."/>
            <person name="Martin F."/>
            <person name="Silar P."/>
            <person name="Natvig D.O."/>
            <person name="Lalanne C."/>
            <person name="Gautier V."/>
            <person name="Ament-Velasquez S.L."/>
            <person name="Kruys A."/>
            <person name="Hutchinson M.I."/>
            <person name="Powell A.J."/>
            <person name="Barry K."/>
            <person name="Miller A.N."/>
            <person name="Grigoriev I.V."/>
            <person name="Debuchy R."/>
            <person name="Gladieux P."/>
            <person name="Hiltunen Thoren M."/>
            <person name="Johannesson H."/>
        </authorList>
    </citation>
    <scope>NUCLEOTIDE SEQUENCE</scope>
    <source>
        <strain evidence="1">PSN309</strain>
    </source>
</reference>